<keyword evidence="18" id="KW-1185">Reference proteome</keyword>
<dbReference type="Pfam" id="PF00288">
    <property type="entry name" value="GHMP_kinases_N"/>
    <property type="match status" value="1"/>
</dbReference>
<dbReference type="InterPro" id="IPR006205">
    <property type="entry name" value="Mev_gal_kin"/>
</dbReference>
<evidence type="ECO:0000256" key="5">
    <source>
        <dbReference type="ARBA" id="ARBA00022516"/>
    </source>
</evidence>
<dbReference type="EMBL" id="RQTE01000038">
    <property type="protein sequence ID" value="RZI04072.1"/>
    <property type="molecule type" value="Genomic_DNA"/>
</dbReference>
<evidence type="ECO:0000313" key="15">
    <source>
        <dbReference type="EMBL" id="QQS82600.1"/>
    </source>
</evidence>
<dbReference type="Gene3D" id="3.30.230.10">
    <property type="match status" value="1"/>
</dbReference>
<dbReference type="Pfam" id="PF08544">
    <property type="entry name" value="GHMP_kinases_C"/>
    <property type="match status" value="1"/>
</dbReference>
<keyword evidence="4" id="KW-0963">Cytoplasm</keyword>
<dbReference type="InterPro" id="IPR014721">
    <property type="entry name" value="Ribsml_uS5_D2-typ_fold_subgr"/>
</dbReference>
<evidence type="ECO:0000256" key="9">
    <source>
        <dbReference type="ARBA" id="ARBA00022840"/>
    </source>
</evidence>
<dbReference type="EC" id="2.7.1.36" evidence="3"/>
<keyword evidence="11" id="KW-0443">Lipid metabolism</keyword>
<dbReference type="InterPro" id="IPR036554">
    <property type="entry name" value="GHMP_kinase_C_sf"/>
</dbReference>
<dbReference type="KEGG" id="scv:A4G25_06460"/>
<dbReference type="GO" id="GO:0019287">
    <property type="term" value="P:isopentenyl diphosphate biosynthetic process, mevalonate pathway"/>
    <property type="evidence" value="ECO:0007669"/>
    <property type="project" value="UniProtKB-UniPathway"/>
</dbReference>
<evidence type="ECO:0000313" key="17">
    <source>
        <dbReference type="Proteomes" id="UP000293854"/>
    </source>
</evidence>
<evidence type="ECO:0000256" key="4">
    <source>
        <dbReference type="ARBA" id="ARBA00022490"/>
    </source>
</evidence>
<keyword evidence="5" id="KW-0444">Lipid biosynthesis</keyword>
<sequence length="307" mass="33171">MTRTGYGESNGKIILVGEHAVTFGEPAIAIPFSSGKVKVEIEEMPELAVSTMISDVYEGEVAYAPEHLHALISRFEAESHIESPIMIRIEAKLPPSRGLGSSAAVAVAFTRAAFDFLDKPLSDEELIEHVNWAEMIAHGKPSGIDAQTIVSNQPTWFQKGVFTSLESLRIPGYMVVLDTGIKGNTKEAVRDVHELVENNQENKQFIERIGQLVYSANQAINTRNFDALAEIFNECQSYLATLTVSHPKIDKLLNAAKQAGAVAGKLTGSGRGGSVITLVKDYATAEKVVNAVTKAGAHHTWIESLGG</sequence>
<keyword evidence="6 16" id="KW-0808">Transferase</keyword>
<proteinExistence type="inferred from homology"/>
<evidence type="ECO:0000256" key="2">
    <source>
        <dbReference type="ARBA" id="ARBA00006495"/>
    </source>
</evidence>
<evidence type="ECO:0000256" key="8">
    <source>
        <dbReference type="ARBA" id="ARBA00022777"/>
    </source>
</evidence>
<dbReference type="GO" id="GO:0005829">
    <property type="term" value="C:cytosol"/>
    <property type="evidence" value="ECO:0007669"/>
    <property type="project" value="TreeGrafter"/>
</dbReference>
<dbReference type="InterPro" id="IPR006204">
    <property type="entry name" value="GHMP_kinase_N_dom"/>
</dbReference>
<comment type="subcellular location">
    <subcellularLocation>
        <location evidence="1">Cytoplasm</location>
    </subcellularLocation>
</comment>
<dbReference type="NCBIfam" id="TIGR00549">
    <property type="entry name" value="mevalon_kin"/>
    <property type="match status" value="1"/>
</dbReference>
<dbReference type="GO" id="GO:0005524">
    <property type="term" value="F:ATP binding"/>
    <property type="evidence" value="ECO:0007669"/>
    <property type="project" value="UniProtKB-KW"/>
</dbReference>
<protein>
    <recommendedName>
        <fullName evidence="3">mevalonate kinase</fullName>
        <ecNumber evidence="3">2.7.1.36</ecNumber>
    </recommendedName>
</protein>
<comment type="similarity">
    <text evidence="2">Belongs to the GHMP kinase family. Mevalonate kinase subfamily.</text>
</comment>
<evidence type="ECO:0000313" key="16">
    <source>
        <dbReference type="EMBL" id="RZI04072.1"/>
    </source>
</evidence>
<evidence type="ECO:0000313" key="18">
    <source>
        <dbReference type="Proteomes" id="UP000595942"/>
    </source>
</evidence>
<dbReference type="GeneID" id="93727501"/>
<evidence type="ECO:0000256" key="1">
    <source>
        <dbReference type="ARBA" id="ARBA00004496"/>
    </source>
</evidence>
<comment type="pathway">
    <text evidence="12">Isoprenoid biosynthesis; isopentenyl diphosphate biosynthesis via mevalonate pathway; isopentenyl diphosphate from (R)-mevalonate: step 1/3.</text>
</comment>
<dbReference type="EMBL" id="CP068073">
    <property type="protein sequence ID" value="QQS82600.1"/>
    <property type="molecule type" value="Genomic_DNA"/>
</dbReference>
<evidence type="ECO:0000259" key="13">
    <source>
        <dbReference type="Pfam" id="PF00288"/>
    </source>
</evidence>
<dbReference type="InterPro" id="IPR013750">
    <property type="entry name" value="GHMP_kinase_C_dom"/>
</dbReference>
<dbReference type="UniPathway" id="UPA00057">
    <property type="reaction ID" value="UER00098"/>
</dbReference>
<dbReference type="SUPFAM" id="SSF54211">
    <property type="entry name" value="Ribosomal protein S5 domain 2-like"/>
    <property type="match status" value="1"/>
</dbReference>
<keyword evidence="9" id="KW-0067">ATP-binding</keyword>
<dbReference type="PANTHER" id="PTHR43290">
    <property type="entry name" value="MEVALONATE KINASE"/>
    <property type="match status" value="1"/>
</dbReference>
<dbReference type="PROSITE" id="PS00627">
    <property type="entry name" value="GHMP_KINASES_ATP"/>
    <property type="match status" value="1"/>
</dbReference>
<organism evidence="16 17">
    <name type="scientific">Staphylococcus condimenti</name>
    <dbReference type="NCBI Taxonomy" id="70255"/>
    <lineage>
        <taxon>Bacteria</taxon>
        <taxon>Bacillati</taxon>
        <taxon>Bacillota</taxon>
        <taxon>Bacilli</taxon>
        <taxon>Bacillales</taxon>
        <taxon>Staphylococcaceae</taxon>
        <taxon>Staphylococcus</taxon>
    </lineage>
</organism>
<dbReference type="RefSeq" id="WP_047131376.1">
    <property type="nucleotide sequence ID" value="NZ_CP015114.1"/>
</dbReference>
<dbReference type="GO" id="GO:0004496">
    <property type="term" value="F:mevalonate kinase activity"/>
    <property type="evidence" value="ECO:0007669"/>
    <property type="project" value="UniProtKB-EC"/>
</dbReference>
<dbReference type="PRINTS" id="PR00959">
    <property type="entry name" value="MEVGALKINASE"/>
</dbReference>
<reference evidence="15 18" key="2">
    <citation type="submission" date="2021-01" db="EMBL/GenBank/DDBJ databases">
        <title>FDA dAtabase for Regulatory Grade micrObial Sequences (FDA-ARGOS): Supporting development and validation of Infectious Disease Dx tests.</title>
        <authorList>
            <person name="Sproer C."/>
            <person name="Gronow S."/>
            <person name="Severitt S."/>
            <person name="Schroder I."/>
            <person name="Tallon L."/>
            <person name="Sadzewicz L."/>
            <person name="Zhao X."/>
            <person name="Boylan J."/>
            <person name="Ott S."/>
            <person name="Bowen H."/>
            <person name="Vavikolanu K."/>
            <person name="Mehta A."/>
            <person name="Aluvathingal J."/>
            <person name="Nadendla S."/>
            <person name="Lowell S."/>
            <person name="Myers T."/>
            <person name="Yan Y."/>
            <person name="Sichtig H."/>
        </authorList>
    </citation>
    <scope>NUCLEOTIDE SEQUENCE [LARGE SCALE GENOMIC DNA]</scope>
    <source>
        <strain evidence="15 18">FDAARGOS_1148</strain>
    </source>
</reference>
<accession>A0A143PCX8</accession>
<dbReference type="Gene3D" id="3.30.70.890">
    <property type="entry name" value="GHMP kinase, C-terminal domain"/>
    <property type="match status" value="1"/>
</dbReference>
<evidence type="ECO:0000256" key="3">
    <source>
        <dbReference type="ARBA" id="ARBA00012103"/>
    </source>
</evidence>
<dbReference type="SUPFAM" id="SSF55060">
    <property type="entry name" value="GHMP Kinase, C-terminal domain"/>
    <property type="match status" value="1"/>
</dbReference>
<evidence type="ECO:0000256" key="12">
    <source>
        <dbReference type="ARBA" id="ARBA00029438"/>
    </source>
</evidence>
<gene>
    <name evidence="16" type="primary">mvk</name>
    <name evidence="16" type="ORF">EIG99_01770</name>
    <name evidence="15" type="ORF">I6J05_12075</name>
</gene>
<dbReference type="InterPro" id="IPR020568">
    <property type="entry name" value="Ribosomal_Su5_D2-typ_SF"/>
</dbReference>
<dbReference type="Proteomes" id="UP000595942">
    <property type="component" value="Chromosome"/>
</dbReference>
<dbReference type="AlphaFoldDB" id="A0A143PCX8"/>
<evidence type="ECO:0000256" key="6">
    <source>
        <dbReference type="ARBA" id="ARBA00022679"/>
    </source>
</evidence>
<keyword evidence="7" id="KW-0547">Nucleotide-binding</keyword>
<feature type="domain" description="GHMP kinase C-terminal" evidence="14">
    <location>
        <begin position="218"/>
        <end position="297"/>
    </location>
</feature>
<evidence type="ECO:0000259" key="14">
    <source>
        <dbReference type="Pfam" id="PF08544"/>
    </source>
</evidence>
<feature type="domain" description="GHMP kinase N-terminal" evidence="13">
    <location>
        <begin position="72"/>
        <end position="147"/>
    </location>
</feature>
<name>A0A143PCX8_9STAP</name>
<reference evidence="16 17" key="1">
    <citation type="submission" date="2018-11" db="EMBL/GenBank/DDBJ databases">
        <title>Genomic profiling of Staphylococcus species from a Poultry farm system in KwaZulu-Natal, South Africa.</title>
        <authorList>
            <person name="Amoako D.G."/>
            <person name="Somboro A.M."/>
            <person name="Abia A.L.K."/>
            <person name="Bester L.A."/>
            <person name="Essack S.Y."/>
        </authorList>
    </citation>
    <scope>NUCLEOTIDE SEQUENCE [LARGE SCALE GENOMIC DNA]</scope>
    <source>
        <strain evidence="16 17">SA11</strain>
    </source>
</reference>
<keyword evidence="10" id="KW-0460">Magnesium</keyword>
<evidence type="ECO:0000256" key="11">
    <source>
        <dbReference type="ARBA" id="ARBA00023098"/>
    </source>
</evidence>
<dbReference type="InterPro" id="IPR006203">
    <property type="entry name" value="GHMP_knse_ATP-bd_CS"/>
</dbReference>
<dbReference type="Proteomes" id="UP000293854">
    <property type="component" value="Unassembled WGS sequence"/>
</dbReference>
<dbReference type="PANTHER" id="PTHR43290:SF2">
    <property type="entry name" value="MEVALONATE KINASE"/>
    <property type="match status" value="1"/>
</dbReference>
<keyword evidence="8 16" id="KW-0418">Kinase</keyword>
<dbReference type="OrthoDB" id="9764892at2"/>
<evidence type="ECO:0000256" key="10">
    <source>
        <dbReference type="ARBA" id="ARBA00022842"/>
    </source>
</evidence>
<evidence type="ECO:0000256" key="7">
    <source>
        <dbReference type="ARBA" id="ARBA00022741"/>
    </source>
</evidence>